<proteinExistence type="predicted"/>
<sequence length="199" mass="22612">MRMASPLKNGAPLDKQLQAIQLPHNMNVIYVDSTLMSDQWKAKNSRLVVLYIGVPLVIPHLSQLVASHFVLYAMAIKLLHCPKTPEEITLAEQLIDRYCEQAPLVYDQRIELLTLHAHLHLADQAQIHGGLAFTYAYSFKSSIRFIKRKAHGSKSLATQIAYWTNLQCMSEPTKFEIPISTAVNQIDMNHLSIDSYRDQ</sequence>
<keyword evidence="4" id="KW-1185">Reference proteome</keyword>
<keyword evidence="1" id="KW-0812">Transmembrane</keyword>
<dbReference type="EMBL" id="CAJNOQ010013386">
    <property type="protein sequence ID" value="CAF1320663.1"/>
    <property type="molecule type" value="Genomic_DNA"/>
</dbReference>
<dbReference type="OrthoDB" id="10036512at2759"/>
<evidence type="ECO:0000313" key="2">
    <source>
        <dbReference type="EMBL" id="CAF1320663.1"/>
    </source>
</evidence>
<protein>
    <submittedName>
        <fullName evidence="2">Uncharacterized protein</fullName>
    </submittedName>
</protein>
<organism evidence="2 4">
    <name type="scientific">Didymodactylos carnosus</name>
    <dbReference type="NCBI Taxonomy" id="1234261"/>
    <lineage>
        <taxon>Eukaryota</taxon>
        <taxon>Metazoa</taxon>
        <taxon>Spiralia</taxon>
        <taxon>Gnathifera</taxon>
        <taxon>Rotifera</taxon>
        <taxon>Eurotatoria</taxon>
        <taxon>Bdelloidea</taxon>
        <taxon>Philodinida</taxon>
        <taxon>Philodinidae</taxon>
        <taxon>Didymodactylos</taxon>
    </lineage>
</organism>
<comment type="caution">
    <text evidence="2">The sequence shown here is derived from an EMBL/GenBank/DDBJ whole genome shotgun (WGS) entry which is preliminary data.</text>
</comment>
<evidence type="ECO:0000313" key="3">
    <source>
        <dbReference type="EMBL" id="CAF4166004.1"/>
    </source>
</evidence>
<dbReference type="Proteomes" id="UP000681722">
    <property type="component" value="Unassembled WGS sequence"/>
</dbReference>
<feature type="transmembrane region" description="Helical" evidence="1">
    <location>
        <begin position="48"/>
        <end position="75"/>
    </location>
</feature>
<reference evidence="2" key="1">
    <citation type="submission" date="2021-02" db="EMBL/GenBank/DDBJ databases">
        <authorList>
            <person name="Nowell W R."/>
        </authorList>
    </citation>
    <scope>NUCLEOTIDE SEQUENCE</scope>
</reference>
<dbReference type="EMBL" id="CAJOBC010047444">
    <property type="protein sequence ID" value="CAF4166004.1"/>
    <property type="molecule type" value="Genomic_DNA"/>
</dbReference>
<name>A0A815EVP8_9BILA</name>
<gene>
    <name evidence="2" type="ORF">GPM918_LOCUS29456</name>
    <name evidence="3" type="ORF">SRO942_LOCUS30036</name>
</gene>
<accession>A0A815EVP8</accession>
<dbReference type="Proteomes" id="UP000663829">
    <property type="component" value="Unassembled WGS sequence"/>
</dbReference>
<evidence type="ECO:0000313" key="4">
    <source>
        <dbReference type="Proteomes" id="UP000663829"/>
    </source>
</evidence>
<dbReference type="AlphaFoldDB" id="A0A815EVP8"/>
<keyword evidence="1" id="KW-0472">Membrane</keyword>
<keyword evidence="1" id="KW-1133">Transmembrane helix</keyword>
<evidence type="ECO:0000256" key="1">
    <source>
        <dbReference type="SAM" id="Phobius"/>
    </source>
</evidence>